<protein>
    <submittedName>
        <fullName evidence="6">Cytochrome C oxidase, cbb3-type, subunit III</fullName>
    </submittedName>
</protein>
<dbReference type="InterPro" id="IPR036909">
    <property type="entry name" value="Cyt_c-like_dom_sf"/>
</dbReference>
<dbReference type="PANTHER" id="PTHR35008">
    <property type="entry name" value="BLL4482 PROTEIN-RELATED"/>
    <property type="match status" value="1"/>
</dbReference>
<dbReference type="PANTHER" id="PTHR35008:SF4">
    <property type="entry name" value="BLL4482 PROTEIN"/>
    <property type="match status" value="1"/>
</dbReference>
<keyword evidence="7" id="KW-1185">Reference proteome</keyword>
<dbReference type="RefSeq" id="WP_244544765.1">
    <property type="nucleotide sequence ID" value="NZ_FOVR01000012.1"/>
</dbReference>
<name>A0A1I5JQ13_9HYPH</name>
<keyword evidence="3 4" id="KW-0408">Iron</keyword>
<reference evidence="6 7" key="1">
    <citation type="submission" date="2016-10" db="EMBL/GenBank/DDBJ databases">
        <authorList>
            <person name="de Groot N.N."/>
        </authorList>
    </citation>
    <scope>NUCLEOTIDE SEQUENCE [LARGE SCALE GENOMIC DNA]</scope>
    <source>
        <strain evidence="6 7">CGMCC 1.9157</strain>
    </source>
</reference>
<dbReference type="Pfam" id="PF00034">
    <property type="entry name" value="Cytochrom_C"/>
    <property type="match status" value="1"/>
</dbReference>
<dbReference type="AlphaFoldDB" id="A0A1I5JQ13"/>
<evidence type="ECO:0000256" key="1">
    <source>
        <dbReference type="ARBA" id="ARBA00022617"/>
    </source>
</evidence>
<dbReference type="STRING" id="655353.SAMN04488056_11213"/>
<gene>
    <name evidence="6" type="ORF">SAMN04488056_11213</name>
</gene>
<proteinExistence type="predicted"/>
<evidence type="ECO:0000313" key="6">
    <source>
        <dbReference type="EMBL" id="SFO74603.1"/>
    </source>
</evidence>
<dbReference type="PROSITE" id="PS51007">
    <property type="entry name" value="CYTC"/>
    <property type="match status" value="1"/>
</dbReference>
<dbReference type="GO" id="GO:0009055">
    <property type="term" value="F:electron transfer activity"/>
    <property type="evidence" value="ECO:0007669"/>
    <property type="project" value="InterPro"/>
</dbReference>
<dbReference type="InterPro" id="IPR009056">
    <property type="entry name" value="Cyt_c-like_dom"/>
</dbReference>
<evidence type="ECO:0000259" key="5">
    <source>
        <dbReference type="PROSITE" id="PS51007"/>
    </source>
</evidence>
<evidence type="ECO:0000256" key="2">
    <source>
        <dbReference type="ARBA" id="ARBA00022723"/>
    </source>
</evidence>
<evidence type="ECO:0000313" key="7">
    <source>
        <dbReference type="Proteomes" id="UP000199236"/>
    </source>
</evidence>
<keyword evidence="1 4" id="KW-0349">Heme</keyword>
<dbReference type="GO" id="GO:0020037">
    <property type="term" value="F:heme binding"/>
    <property type="evidence" value="ECO:0007669"/>
    <property type="project" value="InterPro"/>
</dbReference>
<dbReference type="InterPro" id="IPR051459">
    <property type="entry name" value="Cytochrome_c-type_DH"/>
</dbReference>
<evidence type="ECO:0000256" key="4">
    <source>
        <dbReference type="PROSITE-ProRule" id="PRU00433"/>
    </source>
</evidence>
<dbReference type="Proteomes" id="UP000199236">
    <property type="component" value="Unassembled WGS sequence"/>
</dbReference>
<sequence length="165" mass="18209">MASKKKSKSQHVTKSIMVSTVLSAIVAVGLGDMLYATDSSSQGLLRPGNEAIVTLGKGIYSEQCAACHGDNLQGQPNWRETNEDGRLPAPPHDETGHTWHHADALLFGITKFGLAEIGNMPDYQTDMPIYKDVLSDEEIIAVLSYIKSTWPENIRRMHDQRNAMK</sequence>
<accession>A0A1I5JQ13</accession>
<keyword evidence="2 4" id="KW-0479">Metal-binding</keyword>
<dbReference type="GO" id="GO:0046872">
    <property type="term" value="F:metal ion binding"/>
    <property type="evidence" value="ECO:0007669"/>
    <property type="project" value="UniProtKB-KW"/>
</dbReference>
<evidence type="ECO:0000256" key="3">
    <source>
        <dbReference type="ARBA" id="ARBA00023004"/>
    </source>
</evidence>
<dbReference type="Gene3D" id="1.10.760.10">
    <property type="entry name" value="Cytochrome c-like domain"/>
    <property type="match status" value="1"/>
</dbReference>
<organism evidence="6 7">
    <name type="scientific">Cohaesibacter marisflavi</name>
    <dbReference type="NCBI Taxonomy" id="655353"/>
    <lineage>
        <taxon>Bacteria</taxon>
        <taxon>Pseudomonadati</taxon>
        <taxon>Pseudomonadota</taxon>
        <taxon>Alphaproteobacteria</taxon>
        <taxon>Hyphomicrobiales</taxon>
        <taxon>Cohaesibacteraceae</taxon>
    </lineage>
</organism>
<dbReference type="EMBL" id="FOVR01000012">
    <property type="protein sequence ID" value="SFO74603.1"/>
    <property type="molecule type" value="Genomic_DNA"/>
</dbReference>
<feature type="domain" description="Cytochrome c" evidence="5">
    <location>
        <begin position="51"/>
        <end position="150"/>
    </location>
</feature>
<dbReference type="SUPFAM" id="SSF46626">
    <property type="entry name" value="Cytochrome c"/>
    <property type="match status" value="1"/>
</dbReference>